<dbReference type="SMART" id="SM00028">
    <property type="entry name" value="TPR"/>
    <property type="match status" value="2"/>
</dbReference>
<keyword evidence="2 3" id="KW-0802">TPR repeat</keyword>
<evidence type="ECO:0000256" key="2">
    <source>
        <dbReference type="ARBA" id="ARBA00022803"/>
    </source>
</evidence>
<dbReference type="PANTHER" id="PTHR15704:SF7">
    <property type="entry name" value="SUPERKILLER COMPLEX PROTEIN 3"/>
    <property type="match status" value="1"/>
</dbReference>
<evidence type="ECO:0000313" key="4">
    <source>
        <dbReference type="EMBL" id="KAF2657826.1"/>
    </source>
</evidence>
<accession>A0A6A6TEG2</accession>
<evidence type="ECO:0000256" key="1">
    <source>
        <dbReference type="ARBA" id="ARBA00022737"/>
    </source>
</evidence>
<dbReference type="Pfam" id="PF18833">
    <property type="entry name" value="TPR_22"/>
    <property type="match status" value="1"/>
</dbReference>
<feature type="repeat" description="TPR" evidence="3">
    <location>
        <begin position="40"/>
        <end position="73"/>
    </location>
</feature>
<dbReference type="InterPro" id="IPR039226">
    <property type="entry name" value="Ski3/TTC37"/>
</dbReference>
<sequence>MSSKAAKAALKAAKQAIDAKSWDEAENQAKAVLDLDSENYFAYLFLGRAFDGLGKYDSAAKAYEDATSIKPDEAQAWLGLRTLYEKQGPAKVDENTKVGLKLAEIYMAADDAHKSQVAIDKLVDLARKHGTKPQYARALATQLPTSPVYSYLEGRLTNPSNTYVRMAEIYEADEQQTISKQINERKTRLGATTEGVTIQVKQEVYGQSPLEDVYQQIINWTNDDEKRREYEEKLLQRVYDHLLVLPSEEKDEKREKVMKLAHDMVIIRHPFLLAWQIELEWRSSGMEVAVH</sequence>
<reference evidence="4" key="1">
    <citation type="journal article" date="2020" name="Stud. Mycol.">
        <title>101 Dothideomycetes genomes: a test case for predicting lifestyles and emergence of pathogens.</title>
        <authorList>
            <person name="Haridas S."/>
            <person name="Albert R."/>
            <person name="Binder M."/>
            <person name="Bloem J."/>
            <person name="Labutti K."/>
            <person name="Salamov A."/>
            <person name="Andreopoulos B."/>
            <person name="Baker S."/>
            <person name="Barry K."/>
            <person name="Bills G."/>
            <person name="Bluhm B."/>
            <person name="Cannon C."/>
            <person name="Castanera R."/>
            <person name="Culley D."/>
            <person name="Daum C."/>
            <person name="Ezra D."/>
            <person name="Gonzalez J."/>
            <person name="Henrissat B."/>
            <person name="Kuo A."/>
            <person name="Liang C."/>
            <person name="Lipzen A."/>
            <person name="Lutzoni F."/>
            <person name="Magnuson J."/>
            <person name="Mondo S."/>
            <person name="Nolan M."/>
            <person name="Ohm R."/>
            <person name="Pangilinan J."/>
            <person name="Park H.-J."/>
            <person name="Ramirez L."/>
            <person name="Alfaro M."/>
            <person name="Sun H."/>
            <person name="Tritt A."/>
            <person name="Yoshinaga Y."/>
            <person name="Zwiers L.-H."/>
            <person name="Turgeon B."/>
            <person name="Goodwin S."/>
            <person name="Spatafora J."/>
            <person name="Crous P."/>
            <person name="Grigoriev I."/>
        </authorList>
    </citation>
    <scope>NUCLEOTIDE SEQUENCE</scope>
    <source>
        <strain evidence="4">CBS 122681</strain>
    </source>
</reference>
<dbReference type="GO" id="GO:0055087">
    <property type="term" value="C:Ski complex"/>
    <property type="evidence" value="ECO:0007669"/>
    <property type="project" value="InterPro"/>
</dbReference>
<dbReference type="Gene3D" id="1.25.40.10">
    <property type="entry name" value="Tetratricopeptide repeat domain"/>
    <property type="match status" value="1"/>
</dbReference>
<dbReference type="InterPro" id="IPR019734">
    <property type="entry name" value="TPR_rpt"/>
</dbReference>
<name>A0A6A6TEG2_9PLEO</name>
<dbReference type="SUPFAM" id="SSF48452">
    <property type="entry name" value="TPR-like"/>
    <property type="match status" value="1"/>
</dbReference>
<protein>
    <submittedName>
        <fullName evidence="4">Uncharacterized protein</fullName>
    </submittedName>
</protein>
<evidence type="ECO:0000313" key="5">
    <source>
        <dbReference type="Proteomes" id="UP000799324"/>
    </source>
</evidence>
<dbReference type="Proteomes" id="UP000799324">
    <property type="component" value="Unassembled WGS sequence"/>
</dbReference>
<dbReference type="Pfam" id="PF14559">
    <property type="entry name" value="TPR_19"/>
    <property type="match status" value="1"/>
</dbReference>
<dbReference type="InterPro" id="IPR040962">
    <property type="entry name" value="TPR_22"/>
</dbReference>
<dbReference type="PANTHER" id="PTHR15704">
    <property type="entry name" value="SUPERKILLER 3 PROTEIN-RELATED"/>
    <property type="match status" value="1"/>
</dbReference>
<dbReference type="OrthoDB" id="421075at2759"/>
<dbReference type="AlphaFoldDB" id="A0A6A6TEG2"/>
<keyword evidence="1" id="KW-0677">Repeat</keyword>
<organism evidence="4 5">
    <name type="scientific">Lophiostoma macrostomum CBS 122681</name>
    <dbReference type="NCBI Taxonomy" id="1314788"/>
    <lineage>
        <taxon>Eukaryota</taxon>
        <taxon>Fungi</taxon>
        <taxon>Dikarya</taxon>
        <taxon>Ascomycota</taxon>
        <taxon>Pezizomycotina</taxon>
        <taxon>Dothideomycetes</taxon>
        <taxon>Pleosporomycetidae</taxon>
        <taxon>Pleosporales</taxon>
        <taxon>Lophiostomataceae</taxon>
        <taxon>Lophiostoma</taxon>
    </lineage>
</organism>
<dbReference type="GO" id="GO:0006401">
    <property type="term" value="P:RNA catabolic process"/>
    <property type="evidence" value="ECO:0007669"/>
    <property type="project" value="InterPro"/>
</dbReference>
<gene>
    <name evidence="4" type="ORF">K491DRAFT_690713</name>
</gene>
<evidence type="ECO:0000256" key="3">
    <source>
        <dbReference type="PROSITE-ProRule" id="PRU00339"/>
    </source>
</evidence>
<proteinExistence type="predicted"/>
<keyword evidence="5" id="KW-1185">Reference proteome</keyword>
<dbReference type="EMBL" id="MU004321">
    <property type="protein sequence ID" value="KAF2657826.1"/>
    <property type="molecule type" value="Genomic_DNA"/>
</dbReference>
<dbReference type="InterPro" id="IPR011990">
    <property type="entry name" value="TPR-like_helical_dom_sf"/>
</dbReference>
<dbReference type="PROSITE" id="PS50005">
    <property type="entry name" value="TPR"/>
    <property type="match status" value="1"/>
</dbReference>